<dbReference type="Proteomes" id="UP000023152">
    <property type="component" value="Unassembled WGS sequence"/>
</dbReference>
<evidence type="ECO:0000256" key="1">
    <source>
        <dbReference type="SAM" id="MobiDB-lite"/>
    </source>
</evidence>
<name>X6LR33_RETFI</name>
<feature type="non-terminal residue" evidence="2">
    <location>
        <position position="1"/>
    </location>
</feature>
<dbReference type="EMBL" id="ASPP01033925">
    <property type="protein sequence ID" value="ETO03205.1"/>
    <property type="molecule type" value="Genomic_DNA"/>
</dbReference>
<keyword evidence="3" id="KW-1185">Reference proteome</keyword>
<evidence type="ECO:0000313" key="2">
    <source>
        <dbReference type="EMBL" id="ETO03205.1"/>
    </source>
</evidence>
<organism evidence="2 3">
    <name type="scientific">Reticulomyxa filosa</name>
    <dbReference type="NCBI Taxonomy" id="46433"/>
    <lineage>
        <taxon>Eukaryota</taxon>
        <taxon>Sar</taxon>
        <taxon>Rhizaria</taxon>
        <taxon>Retaria</taxon>
        <taxon>Foraminifera</taxon>
        <taxon>Monothalamids</taxon>
        <taxon>Reticulomyxidae</taxon>
        <taxon>Reticulomyxa</taxon>
    </lineage>
</organism>
<gene>
    <name evidence="2" type="ORF">RFI_34205</name>
</gene>
<dbReference type="AlphaFoldDB" id="X6LR33"/>
<reference evidence="2 3" key="1">
    <citation type="journal article" date="2013" name="Curr. Biol.">
        <title>The Genome of the Foraminiferan Reticulomyxa filosa.</title>
        <authorList>
            <person name="Glockner G."/>
            <person name="Hulsmann N."/>
            <person name="Schleicher M."/>
            <person name="Noegel A.A."/>
            <person name="Eichinger L."/>
            <person name="Gallinger C."/>
            <person name="Pawlowski J."/>
            <person name="Sierra R."/>
            <person name="Euteneuer U."/>
            <person name="Pillet L."/>
            <person name="Moustafa A."/>
            <person name="Platzer M."/>
            <person name="Groth M."/>
            <person name="Szafranski K."/>
            <person name="Schliwa M."/>
        </authorList>
    </citation>
    <scope>NUCLEOTIDE SEQUENCE [LARGE SCALE GENOMIC DNA]</scope>
</reference>
<accession>X6LR33</accession>
<evidence type="ECO:0000313" key="3">
    <source>
        <dbReference type="Proteomes" id="UP000023152"/>
    </source>
</evidence>
<feature type="region of interest" description="Disordered" evidence="1">
    <location>
        <begin position="54"/>
        <end position="75"/>
    </location>
</feature>
<evidence type="ECO:0008006" key="4">
    <source>
        <dbReference type="Google" id="ProtNLM"/>
    </source>
</evidence>
<comment type="caution">
    <text evidence="2">The sequence shown here is derived from an EMBL/GenBank/DDBJ whole genome shotgun (WGS) entry which is preliminary data.</text>
</comment>
<protein>
    <recommendedName>
        <fullName evidence="4">Viral A-type inclusion protein</fullName>
    </recommendedName>
</protein>
<sequence length="134" mass="15518">PCQLISIQQVISLIKELQSQLQTEKLRTSKDNAQTLKKEELKEINLENKKEIENLKENDNESKKEIEKLKENDNEKKKQIQQLNIQLKSEIGQAIIKFEKQLEQRRSACDACTNKLEGLVKSNDAQCKQIGKLN</sequence>
<feature type="non-terminal residue" evidence="2">
    <location>
        <position position="134"/>
    </location>
</feature>
<proteinExistence type="predicted"/>